<dbReference type="OrthoDB" id="10544993at2759"/>
<evidence type="ECO:0000256" key="1">
    <source>
        <dbReference type="SAM" id="Phobius"/>
    </source>
</evidence>
<dbReference type="Gene3D" id="2.70.130.10">
    <property type="entry name" value="Mannose-6-phosphate receptor binding domain"/>
    <property type="match status" value="2"/>
</dbReference>
<evidence type="ECO:0000313" key="4">
    <source>
        <dbReference type="Proteomes" id="UP001149090"/>
    </source>
</evidence>
<feature type="signal peptide" evidence="2">
    <location>
        <begin position="1"/>
        <end position="20"/>
    </location>
</feature>
<sequence length="404" mass="45762">MNFFFFFLFISLFFFYQIYTQTCIWNTENHSYNLTSLRKSNGNFQYYNLNDDILFELNLCGGLNTISQTICPCCTLYSQLTGYTMTQNYSCTAWGDFVNGESWDYIDGDNPGMGITLTYKTLTIHGQINRSMSYNFFCNDEEVFRLISAFIEDTIPPQIHINVASKFSCLEPTSSPQPSPTTDPGLCKTITQNELYDLRKLKGQYLYRDYWTQNLYFVSICENVFNISNCPCCVENTTTGWLLKSDGNCTKLGLLNTSLYTPLPGSETPEDGVGLNYQYILTNGTVTHEQKYQFICDIDANPGYILSIIDLAINPPSTEITFVTSHSCPLDPFSPFPTPSPCPKWSPCAETNCPTPSLLTSSSTTGMKGSYVFLVILMVGLITFIGGWFFHKFKSDKNQNYQNL</sequence>
<dbReference type="AlphaFoldDB" id="A0A9Q0RJ76"/>
<protein>
    <submittedName>
        <fullName evidence="3">Uncharacterized protein</fullName>
    </submittedName>
</protein>
<comment type="caution">
    <text evidence="3">The sequence shown here is derived from an EMBL/GenBank/DDBJ whole genome shotgun (WGS) entry which is preliminary data.</text>
</comment>
<dbReference type="Proteomes" id="UP001149090">
    <property type="component" value="Unassembled WGS sequence"/>
</dbReference>
<organism evidence="3 4">
    <name type="scientific">Anaeramoeba ignava</name>
    <name type="common">Anaerobic marine amoeba</name>
    <dbReference type="NCBI Taxonomy" id="1746090"/>
    <lineage>
        <taxon>Eukaryota</taxon>
        <taxon>Metamonada</taxon>
        <taxon>Anaeramoebidae</taxon>
        <taxon>Anaeramoeba</taxon>
    </lineage>
</organism>
<dbReference type="InterPro" id="IPR009011">
    <property type="entry name" value="Man6P_isomerase_rcpt-bd_dom_sf"/>
</dbReference>
<keyword evidence="1" id="KW-1133">Transmembrane helix</keyword>
<dbReference type="EMBL" id="JAPDFW010000008">
    <property type="protein sequence ID" value="KAJ5080549.1"/>
    <property type="molecule type" value="Genomic_DNA"/>
</dbReference>
<evidence type="ECO:0000313" key="3">
    <source>
        <dbReference type="EMBL" id="KAJ5080549.1"/>
    </source>
</evidence>
<accession>A0A9Q0RJ76</accession>
<keyword evidence="4" id="KW-1185">Reference proteome</keyword>
<keyword evidence="1" id="KW-0472">Membrane</keyword>
<feature type="chain" id="PRO_5040451706" evidence="2">
    <location>
        <begin position="21"/>
        <end position="404"/>
    </location>
</feature>
<evidence type="ECO:0000256" key="2">
    <source>
        <dbReference type="SAM" id="SignalP"/>
    </source>
</evidence>
<gene>
    <name evidence="3" type="ORF">M0811_13994</name>
</gene>
<dbReference type="SUPFAM" id="SSF50911">
    <property type="entry name" value="Mannose 6-phosphate receptor domain"/>
    <property type="match status" value="2"/>
</dbReference>
<keyword evidence="1" id="KW-0812">Transmembrane</keyword>
<proteinExistence type="predicted"/>
<name>A0A9Q0RJ76_ANAIG</name>
<keyword evidence="2" id="KW-0732">Signal</keyword>
<reference evidence="3" key="1">
    <citation type="submission" date="2022-10" db="EMBL/GenBank/DDBJ databases">
        <title>Novel sulphate-reducing endosymbionts in the free-living metamonad Anaeramoeba.</title>
        <authorList>
            <person name="Jerlstrom-Hultqvist J."/>
            <person name="Cepicka I."/>
            <person name="Gallot-Lavallee L."/>
            <person name="Salas-Leiva D."/>
            <person name="Curtis B.A."/>
            <person name="Zahonova K."/>
            <person name="Pipaliya S."/>
            <person name="Dacks J."/>
            <person name="Roger A.J."/>
        </authorList>
    </citation>
    <scope>NUCLEOTIDE SEQUENCE</scope>
    <source>
        <strain evidence="3">BMAN</strain>
    </source>
</reference>
<feature type="transmembrane region" description="Helical" evidence="1">
    <location>
        <begin position="371"/>
        <end position="390"/>
    </location>
</feature>